<dbReference type="GO" id="GO:0005737">
    <property type="term" value="C:cytoplasm"/>
    <property type="evidence" value="ECO:0007669"/>
    <property type="project" value="TreeGrafter"/>
</dbReference>
<evidence type="ECO:0000256" key="1">
    <source>
        <dbReference type="ARBA" id="ARBA00022658"/>
    </source>
</evidence>
<evidence type="ECO:0000313" key="5">
    <source>
        <dbReference type="EMBL" id="MCT8973248.1"/>
    </source>
</evidence>
<dbReference type="PANTHER" id="PTHR45982">
    <property type="entry name" value="REGULATOR OF CHROMOSOME CONDENSATION"/>
    <property type="match status" value="1"/>
</dbReference>
<evidence type="ECO:0000313" key="6">
    <source>
        <dbReference type="Proteomes" id="UP001320898"/>
    </source>
</evidence>
<keyword evidence="1" id="KW-0344">Guanine-nucleotide releasing factor</keyword>
<dbReference type="InterPro" id="IPR058923">
    <property type="entry name" value="RCC1-like_dom"/>
</dbReference>
<evidence type="ECO:0000259" key="3">
    <source>
        <dbReference type="Pfam" id="PF16640"/>
    </source>
</evidence>
<name>A0AAW5QZW4_9HYPH</name>
<feature type="domain" description="RCC1-like" evidence="4">
    <location>
        <begin position="74"/>
        <end position="377"/>
    </location>
</feature>
<dbReference type="InterPro" id="IPR051553">
    <property type="entry name" value="Ran_GTPase-activating"/>
</dbReference>
<dbReference type="InterPro" id="IPR013783">
    <property type="entry name" value="Ig-like_fold"/>
</dbReference>
<dbReference type="Pfam" id="PF16640">
    <property type="entry name" value="Big_3_5"/>
    <property type="match status" value="1"/>
</dbReference>
<reference evidence="5 6" key="1">
    <citation type="submission" date="2022-04" db="EMBL/GenBank/DDBJ databases">
        <authorList>
            <person name="Ye Y.-Q."/>
            <person name="Du Z.-J."/>
        </authorList>
    </citation>
    <scope>NUCLEOTIDE SEQUENCE [LARGE SCALE GENOMIC DNA]</scope>
    <source>
        <strain evidence="5 6">A6E488</strain>
    </source>
</reference>
<dbReference type="InterPro" id="IPR032109">
    <property type="entry name" value="Big_3_5"/>
</dbReference>
<dbReference type="Pfam" id="PF13540">
    <property type="entry name" value="RCC1_2"/>
    <property type="match status" value="1"/>
</dbReference>
<keyword evidence="6" id="KW-1185">Reference proteome</keyword>
<comment type="caution">
    <text evidence="5">The sequence shown here is derived from an EMBL/GenBank/DDBJ whole genome shotgun (WGS) entry which is preliminary data.</text>
</comment>
<dbReference type="PROSITE" id="PS50012">
    <property type="entry name" value="RCC1_3"/>
    <property type="match status" value="6"/>
</dbReference>
<dbReference type="SUPFAM" id="SSF50985">
    <property type="entry name" value="RCC1/BLIP-II"/>
    <property type="match status" value="2"/>
</dbReference>
<accession>A0AAW5QZW4</accession>
<dbReference type="GO" id="GO:0005085">
    <property type="term" value="F:guanyl-nucleotide exchange factor activity"/>
    <property type="evidence" value="ECO:0007669"/>
    <property type="project" value="TreeGrafter"/>
</dbReference>
<dbReference type="InterPro" id="IPR000408">
    <property type="entry name" value="Reg_chr_condens"/>
</dbReference>
<protein>
    <submittedName>
        <fullName evidence="5">Ig-like domain repeat protein</fullName>
    </submittedName>
</protein>
<sequence>MVTLQEGSKELATGVLQSPLGVKGVISPGQHHTCAVTAAGAAMCWGRNEQGQIGDGTTSDRDAPVPVDTLGSGVIAVASSYFHSCALTQDGAVKCWGYNFSGQVGDGSNMQRLRPVQVAGLTSGVVAITGGGYHTCALTNEGAVKCWGANAFGQLGNGNTDDHNAPVQVSGLTSGVTAIKSGTNHTCALTDEGAVSCWGRNTYGELGNNTTGNSPIPVPVSNMTSGVVSITGGFYHSCGVTGGGAARCWGQNDYGQLGDDSATDSPVPVPVTGLTTGVAAVSSGNYFSCALLTTGGVKCWGRSGGSNGSLGNGDTSSSPTPVQVTGLTSGVVSVDSNYDHSCAVTNTGAAKCWGDNFFGQTGDGNKPTDAIAPVDVVGFGDHATLVPAKLQIGTSELNAGTRTLVAHFGGDANNLASTSEGLAHTVTKGKSLVKTIKVKPRKPTVGKTARITIRLKAKKPSTGKPKGKLVLKDGRKKLGTFKVRRGKASVKTRFAKSGKHKLKAVYKGDKNWKKSTGKKTVKVK</sequence>
<dbReference type="PRINTS" id="PR00633">
    <property type="entry name" value="RCCNDNSATION"/>
</dbReference>
<organism evidence="5 6">
    <name type="scientific">Microbaculum marinisediminis</name>
    <dbReference type="NCBI Taxonomy" id="2931392"/>
    <lineage>
        <taxon>Bacteria</taxon>
        <taxon>Pseudomonadati</taxon>
        <taxon>Pseudomonadota</taxon>
        <taxon>Alphaproteobacteria</taxon>
        <taxon>Hyphomicrobiales</taxon>
        <taxon>Tepidamorphaceae</taxon>
        <taxon>Microbaculum</taxon>
    </lineage>
</organism>
<dbReference type="AlphaFoldDB" id="A0AAW5QZW4"/>
<proteinExistence type="predicted"/>
<dbReference type="Gene3D" id="2.130.10.30">
    <property type="entry name" value="Regulator of chromosome condensation 1/beta-lactamase-inhibitor protein II"/>
    <property type="match status" value="2"/>
</dbReference>
<dbReference type="Proteomes" id="UP001320898">
    <property type="component" value="Unassembled WGS sequence"/>
</dbReference>
<dbReference type="EMBL" id="JALIDZ010000006">
    <property type="protein sequence ID" value="MCT8973248.1"/>
    <property type="molecule type" value="Genomic_DNA"/>
</dbReference>
<gene>
    <name evidence="5" type="ORF">MUB46_15395</name>
</gene>
<evidence type="ECO:0000256" key="2">
    <source>
        <dbReference type="ARBA" id="ARBA00022737"/>
    </source>
</evidence>
<dbReference type="Pfam" id="PF25390">
    <property type="entry name" value="WD40_RLD"/>
    <property type="match status" value="1"/>
</dbReference>
<dbReference type="RefSeq" id="WP_261616826.1">
    <property type="nucleotide sequence ID" value="NZ_JALIDZ010000006.1"/>
</dbReference>
<keyword evidence="2" id="KW-0677">Repeat</keyword>
<feature type="domain" description="Bacterial Ig-like" evidence="3">
    <location>
        <begin position="439"/>
        <end position="523"/>
    </location>
</feature>
<dbReference type="InterPro" id="IPR009091">
    <property type="entry name" value="RCC1/BLIP-II"/>
</dbReference>
<dbReference type="Gene3D" id="2.60.40.10">
    <property type="entry name" value="Immunoglobulins"/>
    <property type="match status" value="1"/>
</dbReference>
<dbReference type="PANTHER" id="PTHR45982:SF1">
    <property type="entry name" value="REGULATOR OF CHROMOSOME CONDENSATION"/>
    <property type="match status" value="1"/>
</dbReference>
<evidence type="ECO:0000259" key="4">
    <source>
        <dbReference type="Pfam" id="PF25390"/>
    </source>
</evidence>